<dbReference type="GO" id="GO:0006352">
    <property type="term" value="P:DNA-templated transcription initiation"/>
    <property type="evidence" value="ECO:0007669"/>
    <property type="project" value="InterPro"/>
</dbReference>
<dbReference type="InterPro" id="IPR007627">
    <property type="entry name" value="RNA_pol_sigma70_r2"/>
</dbReference>
<evidence type="ECO:0000256" key="2">
    <source>
        <dbReference type="ARBA" id="ARBA00023015"/>
    </source>
</evidence>
<comment type="similarity">
    <text evidence="1">Belongs to the sigma-70 factor family. ECF subfamily.</text>
</comment>
<dbReference type="Gene3D" id="1.10.10.10">
    <property type="entry name" value="Winged helix-like DNA-binding domain superfamily/Winged helix DNA-binding domain"/>
    <property type="match status" value="1"/>
</dbReference>
<dbReference type="Gene3D" id="1.10.1740.10">
    <property type="match status" value="1"/>
</dbReference>
<dbReference type="RefSeq" id="WP_097549429.1">
    <property type="nucleotide sequence ID" value="NZ_NSLY01000003.1"/>
</dbReference>
<dbReference type="Proteomes" id="UP000219058">
    <property type="component" value="Unassembled WGS sequence"/>
</dbReference>
<protein>
    <submittedName>
        <fullName evidence="8">RNA polymerase</fullName>
    </submittedName>
</protein>
<dbReference type="InterPro" id="IPR013324">
    <property type="entry name" value="RNA_pol_sigma_r3/r4-like"/>
</dbReference>
<reference evidence="8 9" key="1">
    <citation type="submission" date="2017-09" db="EMBL/GenBank/DDBJ databases">
        <title>Phase variable restriction modification systems are present in the genome sequences of periodontal pathogens Prevotella intermedia, Tannerella forsythia and Porphyromonas gingivalis.</title>
        <authorList>
            <person name="Haigh R.D."/>
            <person name="Crawford L."/>
            <person name="Ralph J."/>
            <person name="Wanford J."/>
            <person name="Vartoukian S.R."/>
            <person name="Hijazib K."/>
            <person name="Wade W."/>
            <person name="Oggioni M.R."/>
        </authorList>
    </citation>
    <scope>NUCLEOTIDE SEQUENCE [LARGE SCALE GENOMIC DNA]</scope>
    <source>
        <strain evidence="8 9">WW2834</strain>
    </source>
</reference>
<evidence type="ECO:0000313" key="8">
    <source>
        <dbReference type="EMBL" id="PDP61132.1"/>
    </source>
</evidence>
<organism evidence="8 9">
    <name type="scientific">Prevotella intermedia</name>
    <dbReference type="NCBI Taxonomy" id="28131"/>
    <lineage>
        <taxon>Bacteria</taxon>
        <taxon>Pseudomonadati</taxon>
        <taxon>Bacteroidota</taxon>
        <taxon>Bacteroidia</taxon>
        <taxon>Bacteroidales</taxon>
        <taxon>Prevotellaceae</taxon>
        <taxon>Prevotella</taxon>
    </lineage>
</organism>
<dbReference type="GO" id="GO:0003677">
    <property type="term" value="F:DNA binding"/>
    <property type="evidence" value="ECO:0007669"/>
    <property type="project" value="UniProtKB-KW"/>
</dbReference>
<dbReference type="PANTHER" id="PTHR43133">
    <property type="entry name" value="RNA POLYMERASE ECF-TYPE SIGMA FACTO"/>
    <property type="match status" value="1"/>
</dbReference>
<keyword evidence="4" id="KW-0238">DNA-binding</keyword>
<dbReference type="NCBIfam" id="TIGR02937">
    <property type="entry name" value="sigma70-ECF"/>
    <property type="match status" value="1"/>
</dbReference>
<evidence type="ECO:0000259" key="7">
    <source>
        <dbReference type="Pfam" id="PF08281"/>
    </source>
</evidence>
<dbReference type="InterPro" id="IPR036388">
    <property type="entry name" value="WH-like_DNA-bd_sf"/>
</dbReference>
<gene>
    <name evidence="8" type="ORF">CLI71_01445</name>
</gene>
<dbReference type="InterPro" id="IPR013325">
    <property type="entry name" value="RNA_pol_sigma_r2"/>
</dbReference>
<evidence type="ECO:0000256" key="1">
    <source>
        <dbReference type="ARBA" id="ARBA00010641"/>
    </source>
</evidence>
<feature type="domain" description="RNA polymerase sigma-70 region 2" evidence="6">
    <location>
        <begin position="14"/>
        <end position="71"/>
    </location>
</feature>
<dbReference type="PANTHER" id="PTHR43133:SF8">
    <property type="entry name" value="RNA POLYMERASE SIGMA FACTOR HI_1459-RELATED"/>
    <property type="match status" value="1"/>
</dbReference>
<accession>A0A2A6EI49</accession>
<evidence type="ECO:0000256" key="4">
    <source>
        <dbReference type="ARBA" id="ARBA00023125"/>
    </source>
</evidence>
<sequence length="157" mass="17898">MTETEFKQEAATARPKLISIALRYLESNDEAEDIVQDAMLRLWQIHTEVNLPLMPIASVITRNIAIDRLRHAMPHTAISSLQAIEAEERTETNERIDRMLHIMNALPTFQQTILHLRHIDGMEYADIAQITGSTEAAIRQAVSRARRAVLKQYNNGK</sequence>
<dbReference type="SUPFAM" id="SSF88659">
    <property type="entry name" value="Sigma3 and sigma4 domains of RNA polymerase sigma factors"/>
    <property type="match status" value="1"/>
</dbReference>
<evidence type="ECO:0000259" key="6">
    <source>
        <dbReference type="Pfam" id="PF04542"/>
    </source>
</evidence>
<evidence type="ECO:0000313" key="9">
    <source>
        <dbReference type="Proteomes" id="UP000219058"/>
    </source>
</evidence>
<keyword evidence="2" id="KW-0805">Transcription regulation</keyword>
<dbReference type="EMBL" id="NSLY01000003">
    <property type="protein sequence ID" value="PDP61132.1"/>
    <property type="molecule type" value="Genomic_DNA"/>
</dbReference>
<feature type="domain" description="RNA polymerase sigma factor 70 region 4 type 2" evidence="7">
    <location>
        <begin position="98"/>
        <end position="148"/>
    </location>
</feature>
<name>A0A2A6EI49_PREIN</name>
<dbReference type="CDD" id="cd06171">
    <property type="entry name" value="Sigma70_r4"/>
    <property type="match status" value="1"/>
</dbReference>
<dbReference type="GO" id="GO:0016987">
    <property type="term" value="F:sigma factor activity"/>
    <property type="evidence" value="ECO:0007669"/>
    <property type="project" value="UniProtKB-KW"/>
</dbReference>
<dbReference type="InterPro" id="IPR013249">
    <property type="entry name" value="RNA_pol_sigma70_r4_t2"/>
</dbReference>
<keyword evidence="5" id="KW-0804">Transcription</keyword>
<dbReference type="Pfam" id="PF08281">
    <property type="entry name" value="Sigma70_r4_2"/>
    <property type="match status" value="1"/>
</dbReference>
<dbReference type="InterPro" id="IPR039425">
    <property type="entry name" value="RNA_pol_sigma-70-like"/>
</dbReference>
<proteinExistence type="inferred from homology"/>
<dbReference type="SUPFAM" id="SSF88946">
    <property type="entry name" value="Sigma2 domain of RNA polymerase sigma factors"/>
    <property type="match status" value="1"/>
</dbReference>
<evidence type="ECO:0000256" key="3">
    <source>
        <dbReference type="ARBA" id="ARBA00023082"/>
    </source>
</evidence>
<comment type="caution">
    <text evidence="8">The sequence shown here is derived from an EMBL/GenBank/DDBJ whole genome shotgun (WGS) entry which is preliminary data.</text>
</comment>
<dbReference type="AlphaFoldDB" id="A0A2A6EI49"/>
<keyword evidence="3" id="KW-0731">Sigma factor</keyword>
<dbReference type="InterPro" id="IPR014284">
    <property type="entry name" value="RNA_pol_sigma-70_dom"/>
</dbReference>
<evidence type="ECO:0000256" key="5">
    <source>
        <dbReference type="ARBA" id="ARBA00023163"/>
    </source>
</evidence>
<dbReference type="Pfam" id="PF04542">
    <property type="entry name" value="Sigma70_r2"/>
    <property type="match status" value="1"/>
</dbReference>